<gene>
    <name evidence="1" type="ORF">DFO73_10562</name>
</gene>
<organism evidence="1 2">
    <name type="scientific">Cytobacillus oceanisediminis</name>
    <dbReference type="NCBI Taxonomy" id="665099"/>
    <lineage>
        <taxon>Bacteria</taxon>
        <taxon>Bacillati</taxon>
        <taxon>Bacillota</taxon>
        <taxon>Bacilli</taxon>
        <taxon>Bacillales</taxon>
        <taxon>Bacillaceae</taxon>
        <taxon>Cytobacillus</taxon>
    </lineage>
</organism>
<dbReference type="RefSeq" id="WP_181395998.1">
    <property type="nucleotide sequence ID" value="NZ_QGTW01000005.1"/>
</dbReference>
<evidence type="ECO:0000313" key="2">
    <source>
        <dbReference type="Proteomes" id="UP000247150"/>
    </source>
</evidence>
<reference evidence="1 2" key="1">
    <citation type="submission" date="2018-05" db="EMBL/GenBank/DDBJ databases">
        <title>Freshwater and sediment microbial communities from various areas in North America, analyzing microbe dynamics in response to fracking.</title>
        <authorList>
            <person name="Lamendella R."/>
        </authorList>
    </citation>
    <scope>NUCLEOTIDE SEQUENCE [LARGE SCALE GENOMIC DNA]</scope>
    <source>
        <strain evidence="1 2">15_TX</strain>
    </source>
</reference>
<accession>A0A2V3A5G3</accession>
<name>A0A2V3A5G3_9BACI</name>
<protein>
    <recommendedName>
        <fullName evidence="3">Acetyltransferase (GNAT) family protein</fullName>
    </recommendedName>
</protein>
<sequence>MEQHGIGHKLVTRMLEELDGVYMIGMMCDEGRQPYYDKFGMIKSWPILSIKLRLPN</sequence>
<dbReference type="Proteomes" id="UP000247150">
    <property type="component" value="Unassembled WGS sequence"/>
</dbReference>
<dbReference type="Gene3D" id="3.40.630.30">
    <property type="match status" value="1"/>
</dbReference>
<comment type="caution">
    <text evidence="1">The sequence shown here is derived from an EMBL/GenBank/DDBJ whole genome shotgun (WGS) entry which is preliminary data.</text>
</comment>
<evidence type="ECO:0008006" key="3">
    <source>
        <dbReference type="Google" id="ProtNLM"/>
    </source>
</evidence>
<dbReference type="AlphaFoldDB" id="A0A2V3A5G3"/>
<dbReference type="EMBL" id="QGTW01000005">
    <property type="protein sequence ID" value="PWW28826.1"/>
    <property type="molecule type" value="Genomic_DNA"/>
</dbReference>
<evidence type="ECO:0000313" key="1">
    <source>
        <dbReference type="EMBL" id="PWW28826.1"/>
    </source>
</evidence>
<proteinExistence type="predicted"/>